<reference evidence="3" key="1">
    <citation type="submission" date="2023-06" db="EMBL/GenBank/DDBJ databases">
        <title>Cytophagales bacterium Strain LB-30, isolated from soil.</title>
        <authorList>
            <person name="Liu B."/>
        </authorList>
    </citation>
    <scope>NUCLEOTIDE SEQUENCE</scope>
    <source>
        <strain evidence="3">LB-30</strain>
    </source>
</reference>
<keyword evidence="2" id="KW-1133">Transmembrane helix</keyword>
<dbReference type="InterPro" id="IPR045755">
    <property type="entry name" value="FtsL-like"/>
</dbReference>
<proteinExistence type="predicted"/>
<evidence type="ECO:0000313" key="4">
    <source>
        <dbReference type="Proteomes" id="UP001168552"/>
    </source>
</evidence>
<gene>
    <name evidence="3" type="ORF">QWY31_02905</name>
</gene>
<keyword evidence="2" id="KW-0472">Membrane</keyword>
<accession>A0ABT8F1W3</accession>
<feature type="transmembrane region" description="Helical" evidence="2">
    <location>
        <begin position="44"/>
        <end position="61"/>
    </location>
</feature>
<keyword evidence="4" id="KW-1185">Reference proteome</keyword>
<evidence type="ECO:0000313" key="3">
    <source>
        <dbReference type="EMBL" id="MDN4164431.1"/>
    </source>
</evidence>
<organism evidence="3 4">
    <name type="scientific">Shiella aurantiaca</name>
    <dbReference type="NCBI Taxonomy" id="3058365"/>
    <lineage>
        <taxon>Bacteria</taxon>
        <taxon>Pseudomonadati</taxon>
        <taxon>Bacteroidota</taxon>
        <taxon>Cytophagia</taxon>
        <taxon>Cytophagales</taxon>
        <taxon>Shiellaceae</taxon>
        <taxon>Shiella</taxon>
    </lineage>
</organism>
<dbReference type="Pfam" id="PF19579">
    <property type="entry name" value="FtsL_2"/>
    <property type="match status" value="1"/>
</dbReference>
<comment type="caution">
    <text evidence="3">The sequence shown here is derived from an EMBL/GenBank/DDBJ whole genome shotgun (WGS) entry which is preliminary data.</text>
</comment>
<feature type="coiled-coil region" evidence="1">
    <location>
        <begin position="65"/>
        <end position="92"/>
    </location>
</feature>
<dbReference type="Proteomes" id="UP001168552">
    <property type="component" value="Unassembled WGS sequence"/>
</dbReference>
<sequence>MAENTFKVKQPNQAKKERGASLFTFLNQSFNIDQVFAKGLHIKYLPQILFTAFMTIVYIGITHSVEKNIRKIDRLQVEVEDLRADFTTLKADYMHASMQSEVAKKLKVLGLEESSRPPFKLVVED</sequence>
<keyword evidence="2" id="KW-0812">Transmembrane</keyword>
<dbReference type="EMBL" id="JAUHJS010000001">
    <property type="protein sequence ID" value="MDN4164431.1"/>
    <property type="molecule type" value="Genomic_DNA"/>
</dbReference>
<dbReference type="RefSeq" id="WP_320002956.1">
    <property type="nucleotide sequence ID" value="NZ_JAUHJS010000001.1"/>
</dbReference>
<protein>
    <submittedName>
        <fullName evidence="3">FtsL-like putative cell division protein</fullName>
    </submittedName>
</protein>
<name>A0ABT8F1W3_9BACT</name>
<evidence type="ECO:0000256" key="2">
    <source>
        <dbReference type="SAM" id="Phobius"/>
    </source>
</evidence>
<keyword evidence="1" id="KW-0175">Coiled coil</keyword>
<evidence type="ECO:0000256" key="1">
    <source>
        <dbReference type="SAM" id="Coils"/>
    </source>
</evidence>